<evidence type="ECO:0000313" key="3">
    <source>
        <dbReference type="Proteomes" id="UP000337909"/>
    </source>
</evidence>
<evidence type="ECO:0000313" key="2">
    <source>
        <dbReference type="EMBL" id="VVN91235.1"/>
    </source>
</evidence>
<dbReference type="Proteomes" id="UP000337909">
    <property type="component" value="Unassembled WGS sequence"/>
</dbReference>
<gene>
    <name evidence="2" type="ORF">PS691_01883</name>
</gene>
<sequence>MPRWHSNKFRTEKRNFCAICKTHLCCHPMRLGHLSIGASQFIFTDCPALKKLALKYRHRVIFLASISLLAFGSSSLNFNLIKRLSKKTQTEEGKAA</sequence>
<dbReference type="RefSeq" id="WP_150641922.1">
    <property type="nucleotide sequence ID" value="NZ_CABVHQ010000014.1"/>
</dbReference>
<feature type="transmembrane region" description="Helical" evidence="1">
    <location>
        <begin position="60"/>
        <end position="81"/>
    </location>
</feature>
<proteinExistence type="predicted"/>
<evidence type="ECO:0000256" key="1">
    <source>
        <dbReference type="SAM" id="Phobius"/>
    </source>
</evidence>
<dbReference type="EMBL" id="CABVHQ010000014">
    <property type="protein sequence ID" value="VVN91235.1"/>
    <property type="molecule type" value="Genomic_DNA"/>
</dbReference>
<keyword evidence="1" id="KW-0812">Transmembrane</keyword>
<keyword evidence="1" id="KW-0472">Membrane</keyword>
<accession>A0A5E7BI30</accession>
<keyword evidence="1" id="KW-1133">Transmembrane helix</keyword>
<reference evidence="2 3" key="1">
    <citation type="submission" date="2019-09" db="EMBL/GenBank/DDBJ databases">
        <authorList>
            <person name="Chandra G."/>
            <person name="Truman W A."/>
        </authorList>
    </citation>
    <scope>NUCLEOTIDE SEQUENCE [LARGE SCALE GENOMIC DNA]</scope>
    <source>
        <strain evidence="2">PS691</strain>
    </source>
</reference>
<name>A0A5E7BI30_PSEFL</name>
<dbReference type="AlphaFoldDB" id="A0A5E7BI30"/>
<organism evidence="2 3">
    <name type="scientific">Pseudomonas fluorescens</name>
    <dbReference type="NCBI Taxonomy" id="294"/>
    <lineage>
        <taxon>Bacteria</taxon>
        <taxon>Pseudomonadati</taxon>
        <taxon>Pseudomonadota</taxon>
        <taxon>Gammaproteobacteria</taxon>
        <taxon>Pseudomonadales</taxon>
        <taxon>Pseudomonadaceae</taxon>
        <taxon>Pseudomonas</taxon>
    </lineage>
</organism>
<protein>
    <submittedName>
        <fullName evidence="2">Uncharacterized protein</fullName>
    </submittedName>
</protein>